<evidence type="ECO:0000259" key="5">
    <source>
        <dbReference type="Pfam" id="PF00177"/>
    </source>
</evidence>
<dbReference type="EMBL" id="JACDTQ010000725">
    <property type="protein sequence ID" value="KAF5927115.1"/>
    <property type="molecule type" value="Genomic_DNA"/>
</dbReference>
<dbReference type="InterPro" id="IPR023798">
    <property type="entry name" value="Ribosomal_uS7_dom"/>
</dbReference>
<dbReference type="Gene3D" id="1.10.455.10">
    <property type="entry name" value="Ribosomal protein S7 domain"/>
    <property type="match status" value="1"/>
</dbReference>
<protein>
    <recommendedName>
        <fullName evidence="5">Small ribosomal subunit protein uS7 domain-containing protein</fullName>
    </recommendedName>
</protein>
<keyword evidence="7" id="KW-1185">Reference proteome</keyword>
<dbReference type="Proteomes" id="UP000551758">
    <property type="component" value="Unassembled WGS sequence"/>
</dbReference>
<reference evidence="6 7" key="1">
    <citation type="journal article" date="2020" name="Mol. Biol. Evol.">
        <title>Interspecific Gene Flow and the Evolution of Specialization in Black and White Rhinoceros.</title>
        <authorList>
            <person name="Moodley Y."/>
            <person name="Westbury M.V."/>
            <person name="Russo I.M."/>
            <person name="Gopalakrishnan S."/>
            <person name="Rakotoarivelo A."/>
            <person name="Olsen R.A."/>
            <person name="Prost S."/>
            <person name="Tunstall T."/>
            <person name="Ryder O.A."/>
            <person name="Dalen L."/>
            <person name="Bruford M.W."/>
        </authorList>
    </citation>
    <scope>NUCLEOTIDE SEQUENCE [LARGE SCALE GENOMIC DNA]</scope>
    <source>
        <strain evidence="6">SBR-YM</strain>
        <tissue evidence="6">Skin</tissue>
    </source>
</reference>
<feature type="region of interest" description="Disordered" evidence="4">
    <location>
        <begin position="23"/>
        <end position="44"/>
    </location>
</feature>
<name>A0A7J7FGD5_DICBM</name>
<proteinExistence type="inferred from homology"/>
<dbReference type="InterPro" id="IPR036823">
    <property type="entry name" value="Ribosomal_uS7_dom_sf"/>
</dbReference>
<feature type="region of interest" description="Disordered" evidence="4">
    <location>
        <begin position="98"/>
        <end position="149"/>
    </location>
</feature>
<evidence type="ECO:0000256" key="2">
    <source>
        <dbReference type="ARBA" id="ARBA00022980"/>
    </source>
</evidence>
<evidence type="ECO:0000313" key="7">
    <source>
        <dbReference type="Proteomes" id="UP000551758"/>
    </source>
</evidence>
<feature type="domain" description="Small ribosomal subunit protein uS7" evidence="5">
    <location>
        <begin position="3"/>
        <end position="34"/>
    </location>
</feature>
<evidence type="ECO:0000256" key="3">
    <source>
        <dbReference type="ARBA" id="ARBA00023274"/>
    </source>
</evidence>
<dbReference type="AlphaFoldDB" id="A0A7J7FGD5"/>
<keyword evidence="2" id="KW-0689">Ribosomal protein</keyword>
<keyword evidence="3" id="KW-0687">Ribonucleoprotein</keyword>
<accession>A0A7J7FGD5</accession>
<sequence>MLMPEKLSHELLEAFHSQGPVIKRKHDTHKTAEATAPWPTSAGGRDEIKQLRNALINDFNKCVLWHHSQVHEHREKAPTSPSSTCTISNMISNYLESRYIRKTDRKKEREGEREEGRKKGREEGRKKGRKKEREREKEKKEREEERNREREREREKAIFILLAVTNLKKMLHSLSGFRSSKKWYRKLDSLLTLLQDCEDDHNPMSSIKLFVLLKFYARGVLLAAFCDSGLHLSLSLNLGLSSPYSSCH</sequence>
<dbReference type="GO" id="GO:1990904">
    <property type="term" value="C:ribonucleoprotein complex"/>
    <property type="evidence" value="ECO:0007669"/>
    <property type="project" value="UniProtKB-KW"/>
</dbReference>
<evidence type="ECO:0000256" key="1">
    <source>
        <dbReference type="ARBA" id="ARBA00007151"/>
    </source>
</evidence>
<dbReference type="Pfam" id="PF00177">
    <property type="entry name" value="Ribosomal_S7"/>
    <property type="match status" value="1"/>
</dbReference>
<comment type="caution">
    <text evidence="6">The sequence shown here is derived from an EMBL/GenBank/DDBJ whole genome shotgun (WGS) entry which is preliminary data.</text>
</comment>
<evidence type="ECO:0000313" key="6">
    <source>
        <dbReference type="EMBL" id="KAF5927115.1"/>
    </source>
</evidence>
<organism evidence="6 7">
    <name type="scientific">Diceros bicornis minor</name>
    <name type="common">South-central black rhinoceros</name>
    <dbReference type="NCBI Taxonomy" id="77932"/>
    <lineage>
        <taxon>Eukaryota</taxon>
        <taxon>Metazoa</taxon>
        <taxon>Chordata</taxon>
        <taxon>Craniata</taxon>
        <taxon>Vertebrata</taxon>
        <taxon>Euteleostomi</taxon>
        <taxon>Mammalia</taxon>
        <taxon>Eutheria</taxon>
        <taxon>Laurasiatheria</taxon>
        <taxon>Perissodactyla</taxon>
        <taxon>Rhinocerotidae</taxon>
        <taxon>Diceros</taxon>
    </lineage>
</organism>
<comment type="similarity">
    <text evidence="1">Belongs to the universal ribosomal protein uS7 family.</text>
</comment>
<evidence type="ECO:0000256" key="4">
    <source>
        <dbReference type="SAM" id="MobiDB-lite"/>
    </source>
</evidence>
<dbReference type="GO" id="GO:0005840">
    <property type="term" value="C:ribosome"/>
    <property type="evidence" value="ECO:0007669"/>
    <property type="project" value="UniProtKB-KW"/>
</dbReference>
<gene>
    <name evidence="6" type="ORF">HPG69_010617</name>
</gene>
<dbReference type="SUPFAM" id="SSF47973">
    <property type="entry name" value="Ribosomal protein S7"/>
    <property type="match status" value="1"/>
</dbReference>